<dbReference type="VEuPathDB" id="FungiDB:H310_03266"/>
<evidence type="ECO:0000256" key="4">
    <source>
        <dbReference type="SAM" id="Coils"/>
    </source>
</evidence>
<dbReference type="GO" id="GO:0003777">
    <property type="term" value="F:microtubule motor activity"/>
    <property type="evidence" value="ECO:0007669"/>
    <property type="project" value="InterPro"/>
</dbReference>
<dbReference type="GO" id="GO:0007018">
    <property type="term" value="P:microtubule-based movement"/>
    <property type="evidence" value="ECO:0007669"/>
    <property type="project" value="InterPro"/>
</dbReference>
<name>A0A418AVN0_9STRA</name>
<dbReference type="PANTHER" id="PTHR47968">
    <property type="entry name" value="CENTROMERE PROTEIN E"/>
    <property type="match status" value="1"/>
</dbReference>
<evidence type="ECO:0000256" key="5">
    <source>
        <dbReference type="SAM" id="MobiDB-lite"/>
    </source>
</evidence>
<evidence type="ECO:0000259" key="6">
    <source>
        <dbReference type="PROSITE" id="PS50067"/>
    </source>
</evidence>
<feature type="binding site" evidence="3">
    <location>
        <begin position="106"/>
        <end position="113"/>
    </location>
    <ligand>
        <name>ATP</name>
        <dbReference type="ChEBI" id="CHEBI:30616"/>
    </ligand>
</feature>
<feature type="compositionally biased region" description="Low complexity" evidence="5">
    <location>
        <begin position="662"/>
        <end position="683"/>
    </location>
</feature>
<keyword evidence="3" id="KW-0067">ATP-binding</keyword>
<keyword evidence="2 3" id="KW-0505">Motor protein</keyword>
<dbReference type="InterPro" id="IPR001752">
    <property type="entry name" value="Kinesin_motor_dom"/>
</dbReference>
<feature type="coiled-coil region" evidence="4">
    <location>
        <begin position="263"/>
        <end position="311"/>
    </location>
</feature>
<evidence type="ECO:0000313" key="7">
    <source>
        <dbReference type="EMBL" id="RHY29535.1"/>
    </source>
</evidence>
<feature type="region of interest" description="Disordered" evidence="5">
    <location>
        <begin position="499"/>
        <end position="544"/>
    </location>
</feature>
<dbReference type="GO" id="GO:0005524">
    <property type="term" value="F:ATP binding"/>
    <property type="evidence" value="ECO:0007669"/>
    <property type="project" value="UniProtKB-UniRule"/>
</dbReference>
<feature type="region of interest" description="Disordered" evidence="5">
    <location>
        <begin position="557"/>
        <end position="582"/>
    </location>
</feature>
<dbReference type="SUPFAM" id="SSF52540">
    <property type="entry name" value="P-loop containing nucleoside triphosphate hydrolases"/>
    <property type="match status" value="1"/>
</dbReference>
<feature type="region of interest" description="Disordered" evidence="5">
    <location>
        <begin position="659"/>
        <end position="683"/>
    </location>
</feature>
<dbReference type="InterPro" id="IPR036961">
    <property type="entry name" value="Kinesin_motor_dom_sf"/>
</dbReference>
<keyword evidence="1 4" id="KW-0175">Coiled coil</keyword>
<dbReference type="Gene3D" id="3.40.850.10">
    <property type="entry name" value="Kinesin motor domain"/>
    <property type="match status" value="2"/>
</dbReference>
<feature type="compositionally biased region" description="Basic residues" evidence="5">
    <location>
        <begin position="532"/>
        <end position="541"/>
    </location>
</feature>
<dbReference type="Proteomes" id="UP000285060">
    <property type="component" value="Unassembled WGS sequence"/>
</dbReference>
<protein>
    <recommendedName>
        <fullName evidence="6">Kinesin motor domain-containing protein</fullName>
    </recommendedName>
</protein>
<keyword evidence="8" id="KW-1185">Reference proteome</keyword>
<evidence type="ECO:0000256" key="2">
    <source>
        <dbReference type="ARBA" id="ARBA00023175"/>
    </source>
</evidence>
<proteinExistence type="inferred from homology"/>
<feature type="region of interest" description="Disordered" evidence="5">
    <location>
        <begin position="347"/>
        <end position="386"/>
    </location>
</feature>
<comment type="similarity">
    <text evidence="3">Belongs to the TRAFAC class myosin-kinesin ATPase superfamily. Kinesin family.</text>
</comment>
<comment type="caution">
    <text evidence="3">Lacks conserved residue(s) required for the propagation of feature annotation.</text>
</comment>
<reference evidence="7 8" key="1">
    <citation type="submission" date="2018-08" db="EMBL/GenBank/DDBJ databases">
        <title>Aphanomyces genome sequencing and annotation.</title>
        <authorList>
            <person name="Minardi D."/>
            <person name="Oidtmann B."/>
            <person name="Van Der Giezen M."/>
            <person name="Studholme D.J."/>
        </authorList>
    </citation>
    <scope>NUCLEOTIDE SEQUENCE [LARGE SCALE GENOMIC DNA]</scope>
    <source>
        <strain evidence="7 8">NJM0002</strain>
    </source>
</reference>
<dbReference type="VEuPathDB" id="FungiDB:H310_04677"/>
<dbReference type="InterPro" id="IPR027417">
    <property type="entry name" value="P-loop_NTPase"/>
</dbReference>
<dbReference type="GO" id="GO:0008017">
    <property type="term" value="F:microtubule binding"/>
    <property type="evidence" value="ECO:0007669"/>
    <property type="project" value="InterPro"/>
</dbReference>
<keyword evidence="3" id="KW-0547">Nucleotide-binding</keyword>
<dbReference type="InterPro" id="IPR027640">
    <property type="entry name" value="Kinesin-like_fam"/>
</dbReference>
<sequence>MTDHGACDGIPQPECVRVVVRMRPSNERERKLQAANESVVAIRPPSEPTDLPTRLDVKCPDHSIDATYNYDAIFGTHANQRDVYAYLQSSVEQVVQGFNCTIFAYGQTGTGKTHTMMGPDSSLRQGDMSQWGIIPRAVDGLFQELKAVGACGAGAFVHCSYMQIYNNQVFDLLHSSAVKDQPPLQVREMIKVPRSHIPYRDSKLTRLLQDSLGGNTRTIVIATISPSAAAVEETVSTLQFAERAKQIALNVQVNEVVDDAVLLARAQREIQKLKLQLQAQQPNVSAMGHKIQALEKQVDVLRVENQQLKAQLALAAPNSDGHPRTAPAIALSADLDLGDGKAQRLAGASLSAQGQRAMASRPASKRTLTTPRTPERTNQDESGVAPDWEHQTQPFLAHLEDIQVRRDLEAQLEKLKFTHVPEEDDVCPMCHLVIDHHTDSELDRCIDLEMQVTATHSSSCKDVAAALGDDPSRPHPVHPVKPPSLPSIVARPVQATAAPLGSFPASHDPRETSSSRGSTRAHSLVPVMPAKPKPKPKRSQQKAKLVLAKSKLTKSPYGVKAPLDKPDDSANEPEASAGVGSGLHNDVRDIGVNISVYTYRCATDEWAIDSMVVVCCRYDCWYPCTIVGYDSKRKMHCCLYDYGDKQWAVLRGKKFKVLGRDSAPSPSREPSTSSSPRSRNQPF</sequence>
<accession>A0A418AVN0</accession>
<feature type="region of interest" description="Disordered" evidence="5">
    <location>
        <begin position="464"/>
        <end position="486"/>
    </location>
</feature>
<gene>
    <name evidence="7" type="ORF">DYB32_005072</name>
</gene>
<evidence type="ECO:0000256" key="3">
    <source>
        <dbReference type="PROSITE-ProRule" id="PRU00283"/>
    </source>
</evidence>
<feature type="domain" description="Kinesin motor" evidence="6">
    <location>
        <begin position="15"/>
        <end position="191"/>
    </location>
</feature>
<organism evidence="7 8">
    <name type="scientific">Aphanomyces invadans</name>
    <dbReference type="NCBI Taxonomy" id="157072"/>
    <lineage>
        <taxon>Eukaryota</taxon>
        <taxon>Sar</taxon>
        <taxon>Stramenopiles</taxon>
        <taxon>Oomycota</taxon>
        <taxon>Saprolegniomycetes</taxon>
        <taxon>Saprolegniales</taxon>
        <taxon>Verrucalvaceae</taxon>
        <taxon>Aphanomyces</taxon>
    </lineage>
</organism>
<dbReference type="Pfam" id="PF00225">
    <property type="entry name" value="Kinesin"/>
    <property type="match status" value="2"/>
</dbReference>
<evidence type="ECO:0000256" key="1">
    <source>
        <dbReference type="ARBA" id="ARBA00023054"/>
    </source>
</evidence>
<dbReference type="PANTHER" id="PTHR47968:SF75">
    <property type="entry name" value="CENTROMERE-ASSOCIATED PROTEIN E"/>
    <property type="match status" value="1"/>
</dbReference>
<dbReference type="AlphaFoldDB" id="A0A418AVN0"/>
<comment type="caution">
    <text evidence="7">The sequence shown here is derived from an EMBL/GenBank/DDBJ whole genome shotgun (WGS) entry which is preliminary data.</text>
</comment>
<feature type="domain" description="Kinesin motor" evidence="6">
    <location>
        <begin position="194"/>
        <end position="247"/>
    </location>
</feature>
<evidence type="ECO:0000313" key="8">
    <source>
        <dbReference type="Proteomes" id="UP000285060"/>
    </source>
</evidence>
<dbReference type="SMART" id="SM00129">
    <property type="entry name" value="KISc"/>
    <property type="match status" value="1"/>
</dbReference>
<dbReference type="PROSITE" id="PS50067">
    <property type="entry name" value="KINESIN_MOTOR_2"/>
    <property type="match status" value="2"/>
</dbReference>
<dbReference type="EMBL" id="QUSY01000426">
    <property type="protein sequence ID" value="RHY29535.1"/>
    <property type="molecule type" value="Genomic_DNA"/>
</dbReference>